<dbReference type="Proteomes" id="UP001642409">
    <property type="component" value="Unassembled WGS sequence"/>
</dbReference>
<dbReference type="EMBL" id="CATOUU010001124">
    <property type="protein sequence ID" value="CAI9973549.1"/>
    <property type="molecule type" value="Genomic_DNA"/>
</dbReference>
<evidence type="ECO:0000313" key="3">
    <source>
        <dbReference type="Proteomes" id="UP001642409"/>
    </source>
</evidence>
<keyword evidence="3" id="KW-1185">Reference proteome</keyword>
<comment type="caution">
    <text evidence="1">The sequence shown here is derived from an EMBL/GenBank/DDBJ whole genome shotgun (WGS) entry which is preliminary data.</text>
</comment>
<dbReference type="EMBL" id="CAXDID020000336">
    <property type="protein sequence ID" value="CAL6078788.1"/>
    <property type="molecule type" value="Genomic_DNA"/>
</dbReference>
<evidence type="ECO:0000313" key="1">
    <source>
        <dbReference type="EMBL" id="CAI9973549.1"/>
    </source>
</evidence>
<name>A0AA86RKA0_9EUKA</name>
<gene>
    <name evidence="2" type="ORF">HINF_LOCUS59073</name>
    <name evidence="1" type="ORF">HINF_LOCUS61194</name>
</gene>
<protein>
    <submittedName>
        <fullName evidence="2">Hypothetical_protein</fullName>
    </submittedName>
</protein>
<dbReference type="AlphaFoldDB" id="A0AA86RKA0"/>
<evidence type="ECO:0000313" key="2">
    <source>
        <dbReference type="EMBL" id="CAL6078788.1"/>
    </source>
</evidence>
<reference evidence="2 3" key="2">
    <citation type="submission" date="2024-07" db="EMBL/GenBank/DDBJ databases">
        <authorList>
            <person name="Akdeniz Z."/>
        </authorList>
    </citation>
    <scope>NUCLEOTIDE SEQUENCE [LARGE SCALE GENOMIC DNA]</scope>
</reference>
<sequence length="108" mass="12565">MQKYLLVYISAIKDADQQLTFKSYMEILDIQLFERFSSVRFVRKEIRQICFISLQSNVNSFVCQTNSQLKESKFLFEASSQTSGGTFISNRFSICSESSISSFWQEPK</sequence>
<reference evidence="1" key="1">
    <citation type="submission" date="2023-06" db="EMBL/GenBank/DDBJ databases">
        <authorList>
            <person name="Kurt Z."/>
        </authorList>
    </citation>
    <scope>NUCLEOTIDE SEQUENCE</scope>
</reference>
<accession>A0AA86RKA0</accession>
<organism evidence="1">
    <name type="scientific">Hexamita inflata</name>
    <dbReference type="NCBI Taxonomy" id="28002"/>
    <lineage>
        <taxon>Eukaryota</taxon>
        <taxon>Metamonada</taxon>
        <taxon>Diplomonadida</taxon>
        <taxon>Hexamitidae</taxon>
        <taxon>Hexamitinae</taxon>
        <taxon>Hexamita</taxon>
    </lineage>
</organism>
<proteinExistence type="predicted"/>